<dbReference type="OrthoDB" id="9812495at2"/>
<evidence type="ECO:0000256" key="1">
    <source>
        <dbReference type="ARBA" id="ARBA00023125"/>
    </source>
</evidence>
<dbReference type="PANTHER" id="PTHR46558">
    <property type="entry name" value="TRACRIPTIONAL REGULATORY PROTEIN-RELATED-RELATED"/>
    <property type="match status" value="1"/>
</dbReference>
<dbReference type="EMBL" id="CP045875">
    <property type="protein sequence ID" value="QGG47415.1"/>
    <property type="molecule type" value="Genomic_DNA"/>
</dbReference>
<organism evidence="3 4">
    <name type="scientific">Heliorestis convoluta</name>
    <dbReference type="NCBI Taxonomy" id="356322"/>
    <lineage>
        <taxon>Bacteria</taxon>
        <taxon>Bacillati</taxon>
        <taxon>Bacillota</taxon>
        <taxon>Clostridia</taxon>
        <taxon>Eubacteriales</taxon>
        <taxon>Heliobacteriaceae</taxon>
        <taxon>Heliorestis</taxon>
    </lineage>
</organism>
<dbReference type="Gene3D" id="1.10.260.40">
    <property type="entry name" value="lambda repressor-like DNA-binding domains"/>
    <property type="match status" value="1"/>
</dbReference>
<dbReference type="PROSITE" id="PS50943">
    <property type="entry name" value="HTH_CROC1"/>
    <property type="match status" value="1"/>
</dbReference>
<dbReference type="PANTHER" id="PTHR46558:SF4">
    <property type="entry name" value="DNA-BIDING PHAGE PROTEIN"/>
    <property type="match status" value="1"/>
</dbReference>
<dbReference type="RefSeq" id="WP_153724797.1">
    <property type="nucleotide sequence ID" value="NZ_CP045875.1"/>
</dbReference>
<name>A0A5Q2N4B1_9FIRM</name>
<dbReference type="CDD" id="cd00093">
    <property type="entry name" value="HTH_XRE"/>
    <property type="match status" value="1"/>
</dbReference>
<evidence type="ECO:0000313" key="3">
    <source>
        <dbReference type="EMBL" id="QGG47415.1"/>
    </source>
</evidence>
<dbReference type="AlphaFoldDB" id="A0A5Q2N4B1"/>
<dbReference type="SUPFAM" id="SSF47413">
    <property type="entry name" value="lambda repressor-like DNA-binding domains"/>
    <property type="match status" value="1"/>
</dbReference>
<dbReference type="KEGG" id="hcv:FTV88_1268"/>
<keyword evidence="4" id="KW-1185">Reference proteome</keyword>
<feature type="domain" description="HTH cro/C1-type" evidence="2">
    <location>
        <begin position="9"/>
        <end position="63"/>
    </location>
</feature>
<keyword evidence="1" id="KW-0238">DNA-binding</keyword>
<evidence type="ECO:0000313" key="4">
    <source>
        <dbReference type="Proteomes" id="UP000366051"/>
    </source>
</evidence>
<reference evidence="4" key="1">
    <citation type="submission" date="2019-11" db="EMBL/GenBank/DDBJ databases">
        <title>Genome sequence of Heliorestis convoluta strain HH, an alkaliphilic and minimalistic phototrophic bacterium from a soda lake in Egypt.</title>
        <authorList>
            <person name="Dewey E.D."/>
            <person name="Stokes L.M."/>
            <person name="Burchell B.M."/>
            <person name="Shaffer K.N."/>
            <person name="Huntington A.M."/>
            <person name="Baker J.M."/>
            <person name="Nadendla S."/>
            <person name="Giglio M.G."/>
            <person name="Touchman J.W."/>
            <person name="Blankenship R.E."/>
            <person name="Madigan M.T."/>
            <person name="Sattley W.M."/>
        </authorList>
    </citation>
    <scope>NUCLEOTIDE SEQUENCE [LARGE SCALE GENOMIC DNA]</scope>
    <source>
        <strain evidence="4">HH</strain>
    </source>
</reference>
<proteinExistence type="predicted"/>
<protein>
    <submittedName>
        <fullName evidence="3">XRE family transcriptional regulator</fullName>
    </submittedName>
</protein>
<dbReference type="InterPro" id="IPR001387">
    <property type="entry name" value="Cro/C1-type_HTH"/>
</dbReference>
<dbReference type="Pfam" id="PF13560">
    <property type="entry name" value="HTH_31"/>
    <property type="match status" value="1"/>
</dbReference>
<gene>
    <name evidence="3" type="ORF">FTV88_1268</name>
</gene>
<dbReference type="Proteomes" id="UP000366051">
    <property type="component" value="Chromosome"/>
</dbReference>
<accession>A0A5Q2N4B1</accession>
<dbReference type="InterPro" id="IPR010982">
    <property type="entry name" value="Lambda_DNA-bd_dom_sf"/>
</dbReference>
<dbReference type="SMART" id="SM00530">
    <property type="entry name" value="HTH_XRE"/>
    <property type="match status" value="1"/>
</dbReference>
<sequence>MNSVLGARIRSLRESKGLTQEQVAEKMNCTRQKYARIEKGLVDISYASIITIAQILEVSPDQITSAVNHKAQKEPMFRDNGASEKGDKFQFLDEMINTFYAHRKLYKSVRQVDGDE</sequence>
<evidence type="ECO:0000259" key="2">
    <source>
        <dbReference type="PROSITE" id="PS50943"/>
    </source>
</evidence>
<dbReference type="GO" id="GO:0003677">
    <property type="term" value="F:DNA binding"/>
    <property type="evidence" value="ECO:0007669"/>
    <property type="project" value="UniProtKB-KW"/>
</dbReference>